<reference evidence="2 3" key="1">
    <citation type="submission" date="2017-06" db="EMBL/GenBank/DDBJ databases">
        <title>Genome sequencing of cyanobaciteial culture collection at National Institute for Environmental Studies (NIES).</title>
        <authorList>
            <person name="Hirose Y."/>
            <person name="Shimura Y."/>
            <person name="Fujisawa T."/>
            <person name="Nakamura Y."/>
            <person name="Kawachi M."/>
        </authorList>
    </citation>
    <scope>NUCLEOTIDE SEQUENCE [LARGE SCALE GENOMIC DNA]</scope>
    <source>
        <strain evidence="2 3">NIES-267</strain>
    </source>
</reference>
<dbReference type="Proteomes" id="UP000218418">
    <property type="component" value="Chromosome"/>
</dbReference>
<organism evidence="2 3">
    <name type="scientific">Calothrix parasitica NIES-267</name>
    <dbReference type="NCBI Taxonomy" id="1973488"/>
    <lineage>
        <taxon>Bacteria</taxon>
        <taxon>Bacillati</taxon>
        <taxon>Cyanobacteriota</taxon>
        <taxon>Cyanophyceae</taxon>
        <taxon>Nostocales</taxon>
        <taxon>Calotrichaceae</taxon>
        <taxon>Calothrix</taxon>
    </lineage>
</organism>
<name>A0A1Z4LW15_9CYAN</name>
<proteinExistence type="predicted"/>
<evidence type="ECO:0000313" key="3">
    <source>
        <dbReference type="Proteomes" id="UP000218418"/>
    </source>
</evidence>
<dbReference type="AlphaFoldDB" id="A0A1Z4LW15"/>
<dbReference type="EMBL" id="AP018227">
    <property type="protein sequence ID" value="BAY85436.1"/>
    <property type="molecule type" value="Genomic_DNA"/>
</dbReference>
<evidence type="ECO:0000313" key="2">
    <source>
        <dbReference type="EMBL" id="BAY85436.1"/>
    </source>
</evidence>
<gene>
    <name evidence="2" type="ORF">NIES267_49360</name>
</gene>
<protein>
    <submittedName>
        <fullName evidence="2">Uncharacterized protein</fullName>
    </submittedName>
</protein>
<accession>A0A1Z4LW15</accession>
<sequence>MIKPKIKRKMPKCIQCRFYQGDIVVCKMYPHGPEEKSCPHYAPDPDLYLDGGEQGRGNRRKRQY</sequence>
<evidence type="ECO:0000256" key="1">
    <source>
        <dbReference type="SAM" id="MobiDB-lite"/>
    </source>
</evidence>
<keyword evidence="3" id="KW-1185">Reference proteome</keyword>
<dbReference type="OrthoDB" id="516763at2"/>
<feature type="region of interest" description="Disordered" evidence="1">
    <location>
        <begin position="36"/>
        <end position="64"/>
    </location>
</feature>